<dbReference type="EMBL" id="VIKS01000008">
    <property type="protein sequence ID" value="TQV87243.1"/>
    <property type="molecule type" value="Genomic_DNA"/>
</dbReference>
<evidence type="ECO:0000313" key="2">
    <source>
        <dbReference type="EMBL" id="TQV87243.1"/>
    </source>
</evidence>
<keyword evidence="1" id="KW-0732">Signal</keyword>
<accession>A0A545UCU2</accession>
<evidence type="ECO:0000256" key="1">
    <source>
        <dbReference type="SAM" id="SignalP"/>
    </source>
</evidence>
<organism evidence="2 3">
    <name type="scientific">Aliikangiella coralliicola</name>
    <dbReference type="NCBI Taxonomy" id="2592383"/>
    <lineage>
        <taxon>Bacteria</taxon>
        <taxon>Pseudomonadati</taxon>
        <taxon>Pseudomonadota</taxon>
        <taxon>Gammaproteobacteria</taxon>
        <taxon>Oceanospirillales</taxon>
        <taxon>Pleioneaceae</taxon>
        <taxon>Aliikangiella</taxon>
    </lineage>
</organism>
<dbReference type="RefSeq" id="WP_142893834.1">
    <property type="nucleotide sequence ID" value="NZ_ML660164.1"/>
</dbReference>
<protein>
    <recommendedName>
        <fullName evidence="4">DUF1579 domain-containing protein</fullName>
    </recommendedName>
</protein>
<dbReference type="OrthoDB" id="9814791at2"/>
<comment type="caution">
    <text evidence="2">The sequence shown here is derived from an EMBL/GenBank/DDBJ whole genome shotgun (WGS) entry which is preliminary data.</text>
</comment>
<feature type="signal peptide" evidence="1">
    <location>
        <begin position="1"/>
        <end position="28"/>
    </location>
</feature>
<evidence type="ECO:0000313" key="3">
    <source>
        <dbReference type="Proteomes" id="UP000315439"/>
    </source>
</evidence>
<evidence type="ECO:0008006" key="4">
    <source>
        <dbReference type="Google" id="ProtNLM"/>
    </source>
</evidence>
<reference evidence="2 3" key="1">
    <citation type="submission" date="2019-07" db="EMBL/GenBank/DDBJ databases">
        <title>Draft genome for Aliikangiella sp. M105.</title>
        <authorList>
            <person name="Wang G."/>
        </authorList>
    </citation>
    <scope>NUCLEOTIDE SEQUENCE [LARGE SCALE GENOMIC DNA]</scope>
    <source>
        <strain evidence="2 3">M105</strain>
    </source>
</reference>
<gene>
    <name evidence="2" type="ORF">FLL46_12370</name>
</gene>
<keyword evidence="3" id="KW-1185">Reference proteome</keyword>
<proteinExistence type="predicted"/>
<sequence length="206" mass="23232">MKVVKLIFAIKCLVLPVCLSGFAGQAHAFSNADKPVHSVEATHLAKAKPQSQLGLFEPLLGNWRIEDFQLDAKGQWQPAGGADWNFYSILNGAAIQDDWIAPSLSKAAPKQGRQFGTNIRIYNPAKKQWEMAWMSNNGKKVDTFIAKEKDGKIIMQGIFGGKNTKITFYDISEKTFLWKMEQENTADNKTKNWKVVYKIKGTKKRH</sequence>
<feature type="chain" id="PRO_5021777862" description="DUF1579 domain-containing protein" evidence="1">
    <location>
        <begin position="29"/>
        <end position="206"/>
    </location>
</feature>
<name>A0A545UCU2_9GAMM</name>
<dbReference type="Proteomes" id="UP000315439">
    <property type="component" value="Unassembled WGS sequence"/>
</dbReference>
<dbReference type="AlphaFoldDB" id="A0A545UCU2"/>